<dbReference type="EMBL" id="JQ027042">
    <property type="protein sequence ID" value="AEZ06583.1"/>
    <property type="molecule type" value="mRNA"/>
</dbReference>
<evidence type="ECO:0000256" key="6">
    <source>
        <dbReference type="SAM" id="SignalP"/>
    </source>
</evidence>
<name>H6W1C1_HYAAB</name>
<accession>H6W1C1</accession>
<dbReference type="AlphaFoldDB" id="H6W1C1"/>
<evidence type="ECO:0000256" key="2">
    <source>
        <dbReference type="ARBA" id="ARBA00009520"/>
    </source>
</evidence>
<keyword evidence="4" id="KW-0843">Virulence</keyword>
<evidence type="ECO:0000256" key="1">
    <source>
        <dbReference type="ARBA" id="ARBA00004613"/>
    </source>
</evidence>
<protein>
    <submittedName>
        <fullName evidence="7">Nep1-like protein</fullName>
    </submittedName>
</protein>
<reference evidence="7" key="1">
    <citation type="journal article" date="2012" name="Mol. Plant Microbe Interact.">
        <title>Nontoxic Nep1-like proteins of the downy mildew pathogen Hyaloperonospora arabidopsidis: repression of necrosis-inducing activity by a surface-exposed region.</title>
        <authorList>
            <person name="Cabral A."/>
            <person name="Oome S."/>
            <person name="Sander N."/>
            <person name="Kufner I."/>
            <person name="Nurnberger T."/>
            <person name="Van den Ackerveken G."/>
        </authorList>
    </citation>
    <scope>NUCLEOTIDE SEQUENCE</scope>
    <source>
        <strain evidence="7">Emoy2</strain>
    </source>
</reference>
<dbReference type="GO" id="GO:0005576">
    <property type="term" value="C:extracellular region"/>
    <property type="evidence" value="ECO:0007669"/>
    <property type="project" value="UniProtKB-SubCell"/>
</dbReference>
<evidence type="ECO:0000256" key="4">
    <source>
        <dbReference type="ARBA" id="ARBA00023026"/>
    </source>
</evidence>
<comment type="similarity">
    <text evidence="2">Belongs to the Necrosis inducing protein (NPP1) family.</text>
</comment>
<evidence type="ECO:0000256" key="5">
    <source>
        <dbReference type="SAM" id="MobiDB-lite"/>
    </source>
</evidence>
<dbReference type="Pfam" id="PF05630">
    <property type="entry name" value="NPP1"/>
    <property type="match status" value="1"/>
</dbReference>
<sequence>MKTLSCLYPTLLAAAAVRAQEPSMSTGNAPVKPPGPAPASVSWKDNDLPHDKIQPFSELEPKTPAEKAGVRFKPQIKFVDGCHSYAAVDAAGHNSGGLKPKGQPEGKCKGSGFGSQIYGRSAPFGNKWAIMYALYFPKDMKVLNRGYRHAFEHVIVWIDDIALKDPKILAVTSRRNKEYQKIVSPDPRCMDGDSVKLFYESEVLDGYHQLSCSTFPGEFQPLIMWEQLTNEARTALETVNWGRDKMPLGDVAFNESLEQAWPFAPLK</sequence>
<dbReference type="OMA" id="SIAFGCH"/>
<keyword evidence="3" id="KW-0964">Secreted</keyword>
<evidence type="ECO:0000313" key="7">
    <source>
        <dbReference type="EMBL" id="AEZ06583.1"/>
    </source>
</evidence>
<feature type="chain" id="PRO_5003607619" evidence="6">
    <location>
        <begin position="20"/>
        <end position="267"/>
    </location>
</feature>
<evidence type="ECO:0000256" key="3">
    <source>
        <dbReference type="ARBA" id="ARBA00022525"/>
    </source>
</evidence>
<feature type="signal peptide" evidence="6">
    <location>
        <begin position="1"/>
        <end position="19"/>
    </location>
</feature>
<proteinExistence type="evidence at transcript level"/>
<comment type="subcellular location">
    <subcellularLocation>
        <location evidence="1">Secreted</location>
    </subcellularLocation>
</comment>
<organism evidence="7">
    <name type="scientific">Hyaloperonospora arabidopsidis</name>
    <name type="common">Peronospora arabidopsidis</name>
    <dbReference type="NCBI Taxonomy" id="272952"/>
    <lineage>
        <taxon>Eukaryota</taxon>
        <taxon>Sar</taxon>
        <taxon>Stramenopiles</taxon>
        <taxon>Oomycota</taxon>
        <taxon>Peronosporomycetes</taxon>
        <taxon>Peronosporales</taxon>
        <taxon>Peronosporaceae</taxon>
        <taxon>Hyaloperonospora</taxon>
    </lineage>
</organism>
<dbReference type="PANTHER" id="PTHR33657:SF8">
    <property type="entry name" value="DOMAIN PROTEIN, PUTATIVE (AFU_ORTHOLOGUE AFUA_5G00600)-RELATED"/>
    <property type="match status" value="1"/>
</dbReference>
<gene>
    <name evidence="7" type="primary">NLP8.1</name>
</gene>
<feature type="compositionally biased region" description="Basic and acidic residues" evidence="5">
    <location>
        <begin position="44"/>
        <end position="59"/>
    </location>
</feature>
<keyword evidence="6" id="KW-0732">Signal</keyword>
<feature type="region of interest" description="Disordered" evidence="5">
    <location>
        <begin position="23"/>
        <end position="59"/>
    </location>
</feature>
<dbReference type="InterPro" id="IPR008701">
    <property type="entry name" value="NPP1"/>
</dbReference>
<dbReference type="VEuPathDB" id="FungiDB:HpaG807436"/>
<dbReference type="PANTHER" id="PTHR33657">
    <property type="entry name" value="DOMAIN PROTEIN, PUTATIVE (AFU_ORTHOLOGUE AFUA_5G00600)-RELATED"/>
    <property type="match status" value="1"/>
</dbReference>